<keyword evidence="2" id="KW-1185">Reference proteome</keyword>
<dbReference type="Proteomes" id="UP000184543">
    <property type="component" value="Unassembled WGS sequence"/>
</dbReference>
<dbReference type="OrthoDB" id="1524444at2"/>
<gene>
    <name evidence="1" type="ORF">SAMN04488513_102106</name>
</gene>
<accession>A0A1M6EM58</accession>
<sequence>MKTKFRLGIPWLFSICLLNCSWSQDHPQTKEMADINLTISQHLVENEAVGDVFQDYTDYIARTSKKLSLQGFEFHTKSFTLYRAIGDDYLQASIDLSFSFVYDPKKINAFSKALRFDKAAQWALSTHIYKDN</sequence>
<proteinExistence type="predicted"/>
<reference evidence="2" key="1">
    <citation type="submission" date="2016-11" db="EMBL/GenBank/DDBJ databases">
        <authorList>
            <person name="Varghese N."/>
            <person name="Submissions S."/>
        </authorList>
    </citation>
    <scope>NUCLEOTIDE SEQUENCE [LARGE SCALE GENOMIC DNA]</scope>
    <source>
        <strain evidence="2">DSM 19858</strain>
    </source>
</reference>
<evidence type="ECO:0000313" key="2">
    <source>
        <dbReference type="Proteomes" id="UP000184543"/>
    </source>
</evidence>
<dbReference type="AlphaFoldDB" id="A0A1M6EM58"/>
<name>A0A1M6EM58_9FLAO</name>
<evidence type="ECO:0000313" key="1">
    <source>
        <dbReference type="EMBL" id="SHI86516.1"/>
    </source>
</evidence>
<dbReference type="RefSeq" id="WP_072990207.1">
    <property type="nucleotide sequence ID" value="NZ_FQYU01000002.1"/>
</dbReference>
<dbReference type="EMBL" id="FQYU01000002">
    <property type="protein sequence ID" value="SHI86516.1"/>
    <property type="molecule type" value="Genomic_DNA"/>
</dbReference>
<organism evidence="1 2">
    <name type="scientific">Pseudozobellia thermophila</name>
    <dbReference type="NCBI Taxonomy" id="192903"/>
    <lineage>
        <taxon>Bacteria</taxon>
        <taxon>Pseudomonadati</taxon>
        <taxon>Bacteroidota</taxon>
        <taxon>Flavobacteriia</taxon>
        <taxon>Flavobacteriales</taxon>
        <taxon>Flavobacteriaceae</taxon>
        <taxon>Pseudozobellia</taxon>
    </lineage>
</organism>
<protein>
    <submittedName>
        <fullName evidence="1">Uncharacterized protein</fullName>
    </submittedName>
</protein>